<protein>
    <recommendedName>
        <fullName evidence="6">Annexin</fullName>
    </recommendedName>
</protein>
<keyword evidence="5" id="KW-1185">Reference proteome</keyword>
<evidence type="ECO:0000313" key="5">
    <source>
        <dbReference type="Proteomes" id="UP000002277"/>
    </source>
</evidence>
<dbReference type="GO" id="GO:0005544">
    <property type="term" value="F:calcium-dependent phospholipid binding"/>
    <property type="evidence" value="ECO:0007669"/>
    <property type="project" value="InterPro"/>
</dbReference>
<dbReference type="PROSITE" id="PS51897">
    <property type="entry name" value="ANNEXIN_2"/>
    <property type="match status" value="1"/>
</dbReference>
<keyword evidence="2" id="KW-0677">Repeat</keyword>
<dbReference type="Bgee" id="ENSPTRG00000049981">
    <property type="expression patterns" value="Expressed in thymus and 3 other cell types or tissues"/>
</dbReference>
<dbReference type="InterPro" id="IPR018502">
    <property type="entry name" value="Annexin_repeat"/>
</dbReference>
<keyword evidence="3" id="KW-0041">Annexin</keyword>
<dbReference type="GO" id="GO:0005509">
    <property type="term" value="F:calcium ion binding"/>
    <property type="evidence" value="ECO:0007669"/>
    <property type="project" value="InterPro"/>
</dbReference>
<dbReference type="GeneTree" id="ENSGT00940000161044"/>
<evidence type="ECO:0000256" key="3">
    <source>
        <dbReference type="ARBA" id="ARBA00023216"/>
    </source>
</evidence>
<dbReference type="Ensembl" id="ENSPTRT00000096290.1">
    <property type="protein sequence ID" value="ENSPTRP00000080833.1"/>
    <property type="gene ID" value="ENSPTRG00000049981.1"/>
</dbReference>
<evidence type="ECO:0000256" key="2">
    <source>
        <dbReference type="ARBA" id="ARBA00022737"/>
    </source>
</evidence>
<dbReference type="PANTHER" id="PTHR10502:SF133">
    <property type="entry name" value="ANNEXIN A8-RELATED"/>
    <property type="match status" value="1"/>
</dbReference>
<dbReference type="FunFam" id="1.10.220.10:FF:000005">
    <property type="entry name" value="Annexin"/>
    <property type="match status" value="1"/>
</dbReference>
<dbReference type="EMBL" id="AACZ04003280">
    <property type="status" value="NOT_ANNOTATED_CDS"/>
    <property type="molecule type" value="Genomic_DNA"/>
</dbReference>
<dbReference type="SUPFAM" id="SSF47874">
    <property type="entry name" value="Annexin"/>
    <property type="match status" value="1"/>
</dbReference>
<dbReference type="PANTHER" id="PTHR10502">
    <property type="entry name" value="ANNEXIN"/>
    <property type="match status" value="1"/>
</dbReference>
<evidence type="ECO:0000256" key="1">
    <source>
        <dbReference type="ARBA" id="ARBA00007831"/>
    </source>
</evidence>
<dbReference type="AlphaFoldDB" id="A0A2I3SW77"/>
<organism evidence="4 5">
    <name type="scientific">Pan troglodytes</name>
    <name type="common">Chimpanzee</name>
    <dbReference type="NCBI Taxonomy" id="9598"/>
    <lineage>
        <taxon>Eukaryota</taxon>
        <taxon>Metazoa</taxon>
        <taxon>Chordata</taxon>
        <taxon>Craniata</taxon>
        <taxon>Vertebrata</taxon>
        <taxon>Euteleostomi</taxon>
        <taxon>Mammalia</taxon>
        <taxon>Eutheria</taxon>
        <taxon>Euarchontoglires</taxon>
        <taxon>Primates</taxon>
        <taxon>Haplorrhini</taxon>
        <taxon>Catarrhini</taxon>
        <taxon>Hominidae</taxon>
        <taxon>Pan</taxon>
    </lineage>
</organism>
<accession>A0A2I3SW77</accession>
<evidence type="ECO:0000313" key="4">
    <source>
        <dbReference type="Ensembl" id="ENSPTRP00000080833.1"/>
    </source>
</evidence>
<evidence type="ECO:0008006" key="6">
    <source>
        <dbReference type="Google" id="ProtNLM"/>
    </source>
</evidence>
<reference evidence="4" key="3">
    <citation type="submission" date="2025-09" db="UniProtKB">
        <authorList>
            <consortium name="Ensembl"/>
        </authorList>
    </citation>
    <scope>IDENTIFICATION</scope>
</reference>
<reference evidence="4 5" key="1">
    <citation type="journal article" date="2005" name="Nature">
        <title>Initial sequence of the chimpanzee genome and comparison with the human genome.</title>
        <authorList>
            <consortium name="Chimpanzee sequencing and analysis consortium"/>
        </authorList>
    </citation>
    <scope>NUCLEOTIDE SEQUENCE [LARGE SCALE GENOMIC DNA]</scope>
</reference>
<dbReference type="Proteomes" id="UP000002277">
    <property type="component" value="Chromosome 10"/>
</dbReference>
<comment type="similarity">
    <text evidence="1">Belongs to the annexin family.</text>
</comment>
<name>A0A2I3SW77_PANTR</name>
<dbReference type="Gene3D" id="1.10.220.10">
    <property type="entry name" value="Annexin"/>
    <property type="match status" value="1"/>
</dbReference>
<proteinExistence type="inferred from homology"/>
<reference evidence="4" key="2">
    <citation type="submission" date="2025-08" db="UniProtKB">
        <authorList>
            <consortium name="Ensembl"/>
        </authorList>
    </citation>
    <scope>IDENTIFICATION</scope>
</reference>
<dbReference type="InParanoid" id="A0A2I3SW77"/>
<dbReference type="InterPro" id="IPR037104">
    <property type="entry name" value="Annexin_sf"/>
</dbReference>
<sequence>MAWWKAWIEQEGVTVKSSSHFNPDPDAETLYKAMKGIGTNEQAIIDVLTKRSNTQRQQIAKSFKAQFGKARGRLVGVGIGEPWGWGYSLGGSSILDYFPLEPAHWQHGHMEPVCTKTIVLY</sequence>
<dbReference type="Pfam" id="PF00191">
    <property type="entry name" value="Annexin"/>
    <property type="match status" value="1"/>
</dbReference>